<name>A0A1M6PKA4_9FIRM</name>
<evidence type="ECO:0000313" key="3">
    <source>
        <dbReference type="EMBL" id="SHK08389.1"/>
    </source>
</evidence>
<keyword evidence="1 3" id="KW-0808">Transferase</keyword>
<feature type="domain" description="Glycosyl transferase family 1" evidence="2">
    <location>
        <begin position="200"/>
        <end position="364"/>
    </location>
</feature>
<dbReference type="GO" id="GO:0016757">
    <property type="term" value="F:glycosyltransferase activity"/>
    <property type="evidence" value="ECO:0007669"/>
    <property type="project" value="InterPro"/>
</dbReference>
<evidence type="ECO:0000259" key="2">
    <source>
        <dbReference type="Pfam" id="PF00534"/>
    </source>
</evidence>
<evidence type="ECO:0000256" key="1">
    <source>
        <dbReference type="ARBA" id="ARBA00022679"/>
    </source>
</evidence>
<dbReference type="STRING" id="1121919.SAMN02745975_03603"/>
<dbReference type="Gene3D" id="3.40.50.2000">
    <property type="entry name" value="Glycogen Phosphorylase B"/>
    <property type="match status" value="2"/>
</dbReference>
<dbReference type="AlphaFoldDB" id="A0A1M6PKA4"/>
<dbReference type="GO" id="GO:0009103">
    <property type="term" value="P:lipopolysaccharide biosynthetic process"/>
    <property type="evidence" value="ECO:0007669"/>
    <property type="project" value="TreeGrafter"/>
</dbReference>
<dbReference type="PANTHER" id="PTHR46401">
    <property type="entry name" value="GLYCOSYLTRANSFERASE WBBK-RELATED"/>
    <property type="match status" value="1"/>
</dbReference>
<dbReference type="EMBL" id="FQZV01000071">
    <property type="protein sequence ID" value="SHK08389.1"/>
    <property type="molecule type" value="Genomic_DNA"/>
</dbReference>
<dbReference type="Proteomes" id="UP000184536">
    <property type="component" value="Unassembled WGS sequence"/>
</dbReference>
<accession>A0A1M6PKA4</accession>
<reference evidence="4" key="1">
    <citation type="submission" date="2016-11" db="EMBL/GenBank/DDBJ databases">
        <authorList>
            <person name="Varghese N."/>
            <person name="Submissions S."/>
        </authorList>
    </citation>
    <scope>NUCLEOTIDE SEQUENCE [LARGE SCALE GENOMIC DNA]</scope>
    <source>
        <strain evidence="4">DSM 17957</strain>
    </source>
</reference>
<dbReference type="PANTHER" id="PTHR46401:SF2">
    <property type="entry name" value="GLYCOSYLTRANSFERASE WBBK-RELATED"/>
    <property type="match status" value="1"/>
</dbReference>
<dbReference type="OrthoDB" id="6713581at2"/>
<dbReference type="Pfam" id="PF00534">
    <property type="entry name" value="Glycos_transf_1"/>
    <property type="match status" value="1"/>
</dbReference>
<proteinExistence type="predicted"/>
<organism evidence="3 4">
    <name type="scientific">Geosporobacter subterraneus DSM 17957</name>
    <dbReference type="NCBI Taxonomy" id="1121919"/>
    <lineage>
        <taxon>Bacteria</taxon>
        <taxon>Bacillati</taxon>
        <taxon>Bacillota</taxon>
        <taxon>Clostridia</taxon>
        <taxon>Peptostreptococcales</taxon>
        <taxon>Thermotaleaceae</taxon>
        <taxon>Geosporobacter</taxon>
    </lineage>
</organism>
<dbReference type="InterPro" id="IPR001296">
    <property type="entry name" value="Glyco_trans_1"/>
</dbReference>
<evidence type="ECO:0000313" key="4">
    <source>
        <dbReference type="Proteomes" id="UP000184536"/>
    </source>
</evidence>
<keyword evidence="4" id="KW-1185">Reference proteome</keyword>
<gene>
    <name evidence="3" type="ORF">SAMN02745975_03603</name>
</gene>
<sequence>MKEKDLKILLYADVDLNVIDGSSIWVTSLMSVLTQCPKVELTLLLKRPIIRPILLEPFLINQQIHLIDPWKAFDKNPSHKKWFLEKKLAAEDAVSLIEILDSRSCFDVIIVRGFDISVKIADNKNLASKTWTYIIPHFSKHENQEQEKQNESLKGVFEKVKYILCQTEALMLEYQNHFGLDKSKLIILPPMVPNYPLAQPTFKKRYNNLVYVGKFSKQWNTHGMIDAFNKLRNKDPNVIFHVAGDKFNKDKDDNKFQTKICHKLKNTPGLVWHKGISRQEVEALIEKCDVGISWKSSELDNSLELSTKILEYGRLGKPVIVNRTPINENLLGKDYPLYANSEEEFIGQIRKVLLSSRIYEEASKRLYEVCKQFTYSEVYNKLYGYLWGIKKEIPIVQKQKIKLLFAGHDMKFAKLLVDYFKSSKDYEVQIDKWKNTFQHNPSDSLMYLEWADVIICEWAVGNAVWYSKHKRSDQVLLVRMHRFEITTPYPKQFNLENIDKIVTIAPHTTSDFIEKFNIPPHKFIMINSLIDTKKFDLEKIENPQYNLGILGYCPSLKRLDRALDLFENLWSKDQRYRLYVKGKSPQEIPWIWENINERRYYDAIFERVNSSQWRESVVFEDWTDNVHDWFRKIGFILSVSDLEGSHVAVSEGMASGSIPILLNWRGADKIYPSQFIFPSTEDAAQYISRLAENDQNIDSLRMSVKMLIQKDCDKDLIAAKWKELIEENLRLKNKRLSVKNSVIHYLLRSTHLIK</sequence>
<dbReference type="RefSeq" id="WP_110942574.1">
    <property type="nucleotide sequence ID" value="NZ_FQZV01000071.1"/>
</dbReference>
<dbReference type="SUPFAM" id="SSF53756">
    <property type="entry name" value="UDP-Glycosyltransferase/glycogen phosphorylase"/>
    <property type="match status" value="2"/>
</dbReference>
<protein>
    <submittedName>
        <fullName evidence="3">Glycosyltransferase involved in cell wall bisynthesis</fullName>
    </submittedName>
</protein>